<accession>A0A2S0WMN9</accession>
<dbReference type="Proteomes" id="UP000244384">
    <property type="component" value="Chromosome"/>
</dbReference>
<proteinExistence type="predicted"/>
<dbReference type="RefSeq" id="WP_108578207.1">
    <property type="nucleotide sequence ID" value="NZ_CP026952.1"/>
</dbReference>
<dbReference type="KEGG" id="aez:C3E78_10325"/>
<sequence length="411" mass="45700">MSSAPTNPWGRVDDDGNVYVKTTDGERLIGQWPGGDPAEAMALYVRRFEGLEVEVDLLEKRLAGGTVSPDDAAKAVTKVRSQLSDAQAMGDLDSLVTRLDALQPAIDKQREERKLERAAKVAEAATEKTRIAEAAEKIAAGNDWKAGADKLRALLDEWKALPRLSKSADDELWHRFSSARTTYTRRRKSHFGEQSTLREAAKVTKERLITEAEALSTSTEWGPTAGKYRDLMAEWKKAGSAPRNVEDKLWKRFRAAQDAFFTARDEANAELDAEYEVNAEKKLEILAEAEKLLPIKNVDAARKAWLDIADRWEAAGKVPRAKIGEFEAKIRKIEQAVKDATESQWKKTDPEKSARADDMIGKLQRAIDEVGEKIAAAEAKGDARKVKDLTADKESKEAFLEMAKKAQADFS</sequence>
<name>A0A2S0WMN9_9ACTN</name>
<dbReference type="AlphaFoldDB" id="A0A2S0WMN9"/>
<accession>A0A5F2EVB1</accession>
<dbReference type="EMBL" id="CP026952">
    <property type="protein sequence ID" value="AWB92562.1"/>
    <property type="molecule type" value="Genomic_DNA"/>
</dbReference>
<keyword evidence="2" id="KW-1185">Reference proteome</keyword>
<reference evidence="2" key="1">
    <citation type="submission" date="2018-01" db="EMBL/GenBank/DDBJ databases">
        <authorList>
            <person name="Li J."/>
        </authorList>
    </citation>
    <scope>NUCLEOTIDE SEQUENCE [LARGE SCALE GENOMIC DNA]</scope>
    <source>
        <strain evidence="2">592</strain>
    </source>
</reference>
<dbReference type="InterPro" id="IPR007139">
    <property type="entry name" value="DUF349"/>
</dbReference>
<dbReference type="Pfam" id="PF03993">
    <property type="entry name" value="DUF349"/>
    <property type="match status" value="3"/>
</dbReference>
<evidence type="ECO:0000313" key="2">
    <source>
        <dbReference type="Proteomes" id="UP000244384"/>
    </source>
</evidence>
<dbReference type="OrthoDB" id="5422202at2"/>
<organism evidence="1 2">
    <name type="scientific">Aeromicrobium chenweiae</name>
    <dbReference type="NCBI Taxonomy" id="2079793"/>
    <lineage>
        <taxon>Bacteria</taxon>
        <taxon>Bacillati</taxon>
        <taxon>Actinomycetota</taxon>
        <taxon>Actinomycetes</taxon>
        <taxon>Propionibacteriales</taxon>
        <taxon>Nocardioidaceae</taxon>
        <taxon>Aeromicrobium</taxon>
    </lineage>
</organism>
<evidence type="ECO:0000313" key="1">
    <source>
        <dbReference type="EMBL" id="AWB92562.1"/>
    </source>
</evidence>
<gene>
    <name evidence="1" type="ORF">C3E78_10325</name>
</gene>
<protein>
    <submittedName>
        <fullName evidence="1">DUF349 domain-containing protein</fullName>
    </submittedName>
</protein>